<evidence type="ECO:0000259" key="9">
    <source>
        <dbReference type="Pfam" id="PF00696"/>
    </source>
</evidence>
<dbReference type="Gene3D" id="3.40.1160.10">
    <property type="entry name" value="Acetylglutamate kinase-like"/>
    <property type="match status" value="1"/>
</dbReference>
<evidence type="ECO:0000313" key="12">
    <source>
        <dbReference type="Proteomes" id="UP000273278"/>
    </source>
</evidence>
<keyword evidence="8" id="KW-0028">Amino-acid biosynthesis</keyword>
<sequence>MLTVMKFGGTSVGSIEALERVANIVLNTEGDKVVVTSAMSGITNFLVGLCEDVYGKRDEALATFEKKHLSVAKAMLDEEHYRLFLEEFRPRMDAFRDLLYDEEAMKSPFYKDNVTSQGERFSSLLLSHKLRALGHKSSALTSEDCGIVAEGHPLNGSADLLETERAMAINVLPYVQKGCIPVITGFYGVNRDGLPLTFGRGGSDYAAAVVANALNADMLEIWTDVDGFMSADPRIVPAAVKIDEMSYTEAAELAYFGAKVLHPRTIEPVRKKHIPLKVRNSFKPDEKGTLISQFRKPKNELLRSVAAKTDLSIISINSPEVAYRPDIVTRILAKISENDDAIYSISTTLSTIAILIHNNDVKNTLKKLDDLDTDEIERIDVTADVALICCVGDSLLTTCGVSGDIFGAVKDAKANVQMISEGASAVSLNFVVPMTHVMDTIKILHKKFVEDDEEEAQQ</sequence>
<organism evidence="11 12">
    <name type="scientific">Methanomethylophilus alvi</name>
    <dbReference type="NCBI Taxonomy" id="1291540"/>
    <lineage>
        <taxon>Archaea</taxon>
        <taxon>Methanobacteriati</taxon>
        <taxon>Thermoplasmatota</taxon>
        <taxon>Thermoplasmata</taxon>
        <taxon>Methanomassiliicoccales</taxon>
        <taxon>Methanomethylophilaceae</taxon>
        <taxon>Methanomethylophilus</taxon>
    </lineage>
</organism>
<feature type="domain" description="Aspartate/glutamate/uridylate kinase" evidence="9">
    <location>
        <begin position="1"/>
        <end position="280"/>
    </location>
</feature>
<comment type="pathway">
    <text evidence="8">Amino-acid biosynthesis; L-threonine biosynthesis; L-threonine from L-aspartate: step 1/5.</text>
</comment>
<dbReference type="PIRSF" id="PIRSF000726">
    <property type="entry name" value="Asp_kin"/>
    <property type="match status" value="1"/>
</dbReference>
<dbReference type="UniPathway" id="UPA00051">
    <property type="reaction ID" value="UER00462"/>
</dbReference>
<dbReference type="PANTHER" id="PTHR21499">
    <property type="entry name" value="ASPARTATE KINASE"/>
    <property type="match status" value="1"/>
</dbReference>
<dbReference type="InterPro" id="IPR001048">
    <property type="entry name" value="Asp/Glu/Uridylate_kinase"/>
</dbReference>
<evidence type="ECO:0000256" key="3">
    <source>
        <dbReference type="ARBA" id="ARBA00022741"/>
    </source>
</evidence>
<dbReference type="PANTHER" id="PTHR21499:SF59">
    <property type="entry name" value="ASPARTOKINASE"/>
    <property type="match status" value="1"/>
</dbReference>
<evidence type="ECO:0000256" key="5">
    <source>
        <dbReference type="ARBA" id="ARBA00022840"/>
    </source>
</evidence>
<dbReference type="CDD" id="cd04892">
    <property type="entry name" value="ACT_AK-like_2"/>
    <property type="match status" value="1"/>
</dbReference>
<keyword evidence="2 7" id="KW-0808">Transferase</keyword>
<dbReference type="GO" id="GO:0005524">
    <property type="term" value="F:ATP binding"/>
    <property type="evidence" value="ECO:0007669"/>
    <property type="project" value="UniProtKB-KW"/>
</dbReference>
<gene>
    <name evidence="11" type="ORF">BKD89_07285</name>
</gene>
<dbReference type="EMBL" id="CP017686">
    <property type="protein sequence ID" value="AYQ55593.1"/>
    <property type="molecule type" value="Genomic_DNA"/>
</dbReference>
<dbReference type="RefSeq" id="WP_015505372.1">
    <property type="nucleotide sequence ID" value="NZ_CAYARL010000009.1"/>
</dbReference>
<dbReference type="GeneID" id="41322255"/>
<evidence type="ECO:0000256" key="7">
    <source>
        <dbReference type="RuleBase" id="RU003448"/>
    </source>
</evidence>
<protein>
    <recommendedName>
        <fullName evidence="7">Aspartokinase</fullName>
        <ecNumber evidence="7">2.7.2.4</ecNumber>
    </recommendedName>
</protein>
<keyword evidence="4 7" id="KW-0418">Kinase</keyword>
<evidence type="ECO:0000313" key="11">
    <source>
        <dbReference type="EMBL" id="AYQ55593.1"/>
    </source>
</evidence>
<evidence type="ECO:0000256" key="2">
    <source>
        <dbReference type="ARBA" id="ARBA00022679"/>
    </source>
</evidence>
<dbReference type="InterPro" id="IPR054352">
    <property type="entry name" value="ACT_Aspartokinase"/>
</dbReference>
<dbReference type="EC" id="2.7.2.4" evidence="7"/>
<dbReference type="Pfam" id="PF22468">
    <property type="entry name" value="ACT_9"/>
    <property type="match status" value="1"/>
</dbReference>
<dbReference type="AlphaFoldDB" id="A0A3G3IIC2"/>
<name>A0A3G3IIC2_9ARCH</name>
<comment type="pathway">
    <text evidence="8">Amino-acid biosynthesis; L-methionine biosynthesis via de novo pathway; L-homoserine from L-aspartate: step 1/3.</text>
</comment>
<dbReference type="Gene3D" id="1.20.120.1320">
    <property type="entry name" value="Aspartokinase, catalytic domain"/>
    <property type="match status" value="1"/>
</dbReference>
<dbReference type="UniPathway" id="UPA00050">
    <property type="reaction ID" value="UER00461"/>
</dbReference>
<dbReference type="GO" id="GO:0009088">
    <property type="term" value="P:threonine biosynthetic process"/>
    <property type="evidence" value="ECO:0007669"/>
    <property type="project" value="UniProtKB-UniPathway"/>
</dbReference>
<proteinExistence type="inferred from homology"/>
<dbReference type="GO" id="GO:0004072">
    <property type="term" value="F:aspartate kinase activity"/>
    <property type="evidence" value="ECO:0007669"/>
    <property type="project" value="UniProtKB-EC"/>
</dbReference>
<dbReference type="Proteomes" id="UP000273278">
    <property type="component" value="Chromosome"/>
</dbReference>
<accession>A0A3G3IIC2</accession>
<comment type="similarity">
    <text evidence="1 7">Belongs to the aspartokinase family.</text>
</comment>
<dbReference type="GO" id="GO:0009089">
    <property type="term" value="P:lysine biosynthetic process via diaminopimelate"/>
    <property type="evidence" value="ECO:0007669"/>
    <property type="project" value="UniProtKB-UniPathway"/>
</dbReference>
<evidence type="ECO:0000256" key="6">
    <source>
        <dbReference type="ARBA" id="ARBA00047872"/>
    </source>
</evidence>
<dbReference type="Gene3D" id="3.30.2130.10">
    <property type="entry name" value="VC0802-like"/>
    <property type="match status" value="1"/>
</dbReference>
<dbReference type="GO" id="GO:0009090">
    <property type="term" value="P:homoserine biosynthetic process"/>
    <property type="evidence" value="ECO:0007669"/>
    <property type="project" value="TreeGrafter"/>
</dbReference>
<dbReference type="InterPro" id="IPR018042">
    <property type="entry name" value="Aspartate_kinase_CS"/>
</dbReference>
<comment type="catalytic activity">
    <reaction evidence="6 7">
        <text>L-aspartate + ATP = 4-phospho-L-aspartate + ADP</text>
        <dbReference type="Rhea" id="RHEA:23776"/>
        <dbReference type="ChEBI" id="CHEBI:29991"/>
        <dbReference type="ChEBI" id="CHEBI:30616"/>
        <dbReference type="ChEBI" id="CHEBI:57535"/>
        <dbReference type="ChEBI" id="CHEBI:456216"/>
        <dbReference type="EC" id="2.7.2.4"/>
    </reaction>
</comment>
<dbReference type="InterPro" id="IPR005260">
    <property type="entry name" value="Asp_kin_monofn"/>
</dbReference>
<dbReference type="InterPro" id="IPR001341">
    <property type="entry name" value="Asp_kinase"/>
</dbReference>
<dbReference type="PROSITE" id="PS00324">
    <property type="entry name" value="ASPARTOKINASE"/>
    <property type="match status" value="1"/>
</dbReference>
<dbReference type="NCBIfam" id="TIGR00657">
    <property type="entry name" value="asp_kinases"/>
    <property type="match status" value="1"/>
</dbReference>
<dbReference type="Pfam" id="PF00696">
    <property type="entry name" value="AA_kinase"/>
    <property type="match status" value="1"/>
</dbReference>
<evidence type="ECO:0000256" key="8">
    <source>
        <dbReference type="RuleBase" id="RU004249"/>
    </source>
</evidence>
<reference evidence="11 12" key="1">
    <citation type="submission" date="2016-10" db="EMBL/GenBank/DDBJ databases">
        <title>Complete genome of the TMA-utilizing, human hosted archaeon Methanomethylophilus alvus Gen. nov, sp. nov., strain Mx-05, derived from a pure culture.</title>
        <authorList>
            <person name="Brugere J.-F."/>
            <person name="Ben Hania W."/>
            <person name="Chaudhary P.P."/>
            <person name="Gaci N."/>
            <person name="Borrel G."/>
            <person name="Cao Van Tuat L."/>
            <person name="Fardeau M.-L."/>
            <person name="Harris H.M.B."/>
            <person name="O'Toole P.W."/>
            <person name="Ollivier B."/>
        </authorList>
    </citation>
    <scope>NUCLEOTIDE SEQUENCE [LARGE SCALE GENOMIC DNA]</scope>
    <source>
        <strain evidence="11 12">Mx-05</strain>
    </source>
</reference>
<keyword evidence="3" id="KW-0547">Nucleotide-binding</keyword>
<evidence type="ECO:0000256" key="1">
    <source>
        <dbReference type="ARBA" id="ARBA00010122"/>
    </source>
</evidence>
<dbReference type="InterPro" id="IPR042199">
    <property type="entry name" value="AsparK_Bifunc_asparK/hSer_DH"/>
</dbReference>
<evidence type="ECO:0000256" key="4">
    <source>
        <dbReference type="ARBA" id="ARBA00022777"/>
    </source>
</evidence>
<dbReference type="InterPro" id="IPR036393">
    <property type="entry name" value="AceGlu_kinase-like_sf"/>
</dbReference>
<dbReference type="InterPro" id="IPR045865">
    <property type="entry name" value="ACT-like_dom_sf"/>
</dbReference>
<dbReference type="SUPFAM" id="SSF53633">
    <property type="entry name" value="Carbamate kinase-like"/>
    <property type="match status" value="1"/>
</dbReference>
<feature type="domain" description="Aspartokinase ACT" evidence="10">
    <location>
        <begin position="388"/>
        <end position="448"/>
    </location>
</feature>
<dbReference type="SUPFAM" id="SSF55021">
    <property type="entry name" value="ACT-like"/>
    <property type="match status" value="2"/>
</dbReference>
<keyword evidence="5" id="KW-0067">ATP-binding</keyword>
<dbReference type="GO" id="GO:0005829">
    <property type="term" value="C:cytosol"/>
    <property type="evidence" value="ECO:0007669"/>
    <property type="project" value="TreeGrafter"/>
</dbReference>
<dbReference type="UniPathway" id="UPA00034">
    <property type="reaction ID" value="UER00015"/>
</dbReference>
<dbReference type="OMA" id="DNINIMM"/>
<comment type="pathway">
    <text evidence="8">Amino-acid biosynthesis; L-lysine biosynthesis via DAP pathway; (S)-tetrahydrodipicolinate from L-aspartate: step 1/4.</text>
</comment>
<evidence type="ECO:0000259" key="10">
    <source>
        <dbReference type="Pfam" id="PF22468"/>
    </source>
</evidence>